<dbReference type="GO" id="GO:0009279">
    <property type="term" value="C:cell outer membrane"/>
    <property type="evidence" value="ECO:0007669"/>
    <property type="project" value="UniProtKB-SubCell"/>
</dbReference>
<evidence type="ECO:0000256" key="13">
    <source>
        <dbReference type="SAM" id="SignalP"/>
    </source>
</evidence>
<protein>
    <recommendedName>
        <fullName evidence="4">Outer-membrane lipoprotein LolB</fullName>
    </recommendedName>
</protein>
<dbReference type="HOGENOM" id="CLU_1432157_0_0_4"/>
<dbReference type="OrthoDB" id="5296388at2"/>
<comment type="subcellular location">
    <subcellularLocation>
        <location evidence="1">Cell outer membrane</location>
        <topology evidence="1">Lipid-anchor</topology>
    </subcellularLocation>
</comment>
<evidence type="ECO:0000256" key="9">
    <source>
        <dbReference type="ARBA" id="ARBA00023139"/>
    </source>
</evidence>
<dbReference type="PATRIC" id="fig|1208921.3.peg.94"/>
<dbReference type="Gene3D" id="2.50.20.10">
    <property type="entry name" value="Lipoprotein localisation LolA/LolB/LppX"/>
    <property type="match status" value="1"/>
</dbReference>
<keyword evidence="11" id="KW-0998">Cell outer membrane</keyword>
<dbReference type="STRING" id="1208921.ST1E_0348"/>
<keyword evidence="7" id="KW-0653">Protein transport</keyword>
<proteinExistence type="inferred from homology"/>
<keyword evidence="10" id="KW-0143">Chaperone</keyword>
<dbReference type="EMBL" id="CP003806">
    <property type="protein sequence ID" value="AGF48818.1"/>
    <property type="molecule type" value="Genomic_DNA"/>
</dbReference>
<dbReference type="PROSITE" id="PS51257">
    <property type="entry name" value="PROKAR_LIPOPROTEIN"/>
    <property type="match status" value="1"/>
</dbReference>
<dbReference type="RefSeq" id="WP_015389303.1">
    <property type="nucleotide sequence ID" value="NC_020284.1"/>
</dbReference>
<evidence type="ECO:0000256" key="5">
    <source>
        <dbReference type="ARBA" id="ARBA00022448"/>
    </source>
</evidence>
<keyword evidence="6 13" id="KW-0732">Signal</keyword>
<dbReference type="SUPFAM" id="SSF89392">
    <property type="entry name" value="Prokaryotic lipoproteins and lipoprotein localization factors"/>
    <property type="match status" value="1"/>
</dbReference>
<evidence type="ECO:0000256" key="10">
    <source>
        <dbReference type="ARBA" id="ARBA00023186"/>
    </source>
</evidence>
<dbReference type="Pfam" id="PF03550">
    <property type="entry name" value="LolB"/>
    <property type="match status" value="1"/>
</dbReference>
<dbReference type="GO" id="GO:0015031">
    <property type="term" value="P:protein transport"/>
    <property type="evidence" value="ECO:0007669"/>
    <property type="project" value="UniProtKB-KW"/>
</dbReference>
<dbReference type="InterPro" id="IPR029046">
    <property type="entry name" value="LolA/LolB/LppX"/>
</dbReference>
<organism evidence="14 15">
    <name type="scientific">Candidatus Kinetoplastidibacterium galati TCC219</name>
    <dbReference type="NCBI Taxonomy" id="1208921"/>
    <lineage>
        <taxon>Bacteria</taxon>
        <taxon>Pseudomonadati</taxon>
        <taxon>Pseudomonadota</taxon>
        <taxon>Betaproteobacteria</taxon>
        <taxon>Candidatus Kinetoplastidibacterium</taxon>
    </lineage>
</organism>
<gene>
    <name evidence="14" type="ORF">ST1E_0348</name>
</gene>
<evidence type="ECO:0000313" key="15">
    <source>
        <dbReference type="Proteomes" id="UP000011658"/>
    </source>
</evidence>
<keyword evidence="9" id="KW-0564">Palmitate</keyword>
<reference evidence="14 15" key="1">
    <citation type="journal article" date="2013" name="Genome Biol. Evol.">
        <title>Genome evolution and phylogenomic analysis of candidatus kinetoplastibacterium, the betaproteobacterial endosymbionts of strigomonas and angomonas.</title>
        <authorList>
            <person name="Alves J.M."/>
            <person name="Serrano M.G."/>
            <person name="Maia da Silva F."/>
            <person name="Voegtly L.J."/>
            <person name="Matveyev A.V."/>
            <person name="Teixeira M.M."/>
            <person name="Camargo E.P."/>
            <person name="Buck G.A."/>
        </authorList>
    </citation>
    <scope>NUCLEOTIDE SEQUENCE [LARGE SCALE GENOMIC DNA]</scope>
    <source>
        <strain evidence="14 15">TCC219</strain>
    </source>
</reference>
<evidence type="ECO:0000256" key="3">
    <source>
        <dbReference type="ARBA" id="ARBA00011245"/>
    </source>
</evidence>
<keyword evidence="8" id="KW-0472">Membrane</keyword>
<evidence type="ECO:0000256" key="11">
    <source>
        <dbReference type="ARBA" id="ARBA00023237"/>
    </source>
</evidence>
<evidence type="ECO:0000256" key="12">
    <source>
        <dbReference type="ARBA" id="ARBA00023288"/>
    </source>
</evidence>
<keyword evidence="15" id="KW-1185">Reference proteome</keyword>
<evidence type="ECO:0000256" key="8">
    <source>
        <dbReference type="ARBA" id="ARBA00023136"/>
    </source>
</evidence>
<evidence type="ECO:0000256" key="4">
    <source>
        <dbReference type="ARBA" id="ARBA00016202"/>
    </source>
</evidence>
<dbReference type="AlphaFoldDB" id="M1L8B5"/>
<evidence type="ECO:0000313" key="14">
    <source>
        <dbReference type="EMBL" id="AGF48818.1"/>
    </source>
</evidence>
<accession>M1L8B5</accession>
<evidence type="ECO:0000256" key="2">
    <source>
        <dbReference type="ARBA" id="ARBA00009696"/>
    </source>
</evidence>
<sequence>MLSRLFYTANSVFLAALCLLSSSCMHKTLINDKVFERTGSFYIVEKNSSNILRAFQGTFFWNDCDEYYEMGLSNFFGKREVYLKVSHENALLRTADGFYLQSLDVDSLVSQFLGYKIPMNSLRLWLKGSFAYNDFPEKLLTDKFNKPSSFMFSEWEVNLSSYDIFGPRKIILQKTQENSSITIKLIVKN</sequence>
<dbReference type="InterPro" id="IPR004565">
    <property type="entry name" value="OM_lipoprot_LolB"/>
</dbReference>
<dbReference type="eggNOG" id="COG3017">
    <property type="taxonomic scope" value="Bacteria"/>
</dbReference>
<feature type="signal peptide" evidence="13">
    <location>
        <begin position="1"/>
        <end position="26"/>
    </location>
</feature>
<evidence type="ECO:0000256" key="6">
    <source>
        <dbReference type="ARBA" id="ARBA00022729"/>
    </source>
</evidence>
<dbReference type="KEGG" id="kga:ST1E_0348"/>
<dbReference type="Proteomes" id="UP000011658">
    <property type="component" value="Chromosome"/>
</dbReference>
<evidence type="ECO:0000256" key="7">
    <source>
        <dbReference type="ARBA" id="ARBA00022927"/>
    </source>
</evidence>
<feature type="chain" id="PRO_5004015981" description="Outer-membrane lipoprotein LolB" evidence="13">
    <location>
        <begin position="27"/>
        <end position="189"/>
    </location>
</feature>
<comment type="similarity">
    <text evidence="2">Belongs to the LolB family.</text>
</comment>
<name>M1L8B5_9PROT</name>
<evidence type="ECO:0000256" key="1">
    <source>
        <dbReference type="ARBA" id="ARBA00004459"/>
    </source>
</evidence>
<keyword evidence="12 14" id="KW-0449">Lipoprotein</keyword>
<comment type="subunit">
    <text evidence="3">Monomer.</text>
</comment>
<keyword evidence="5" id="KW-0813">Transport</keyword>